<name>A0A4P9Y1I8_9FUNG</name>
<feature type="region of interest" description="Disordered" evidence="2">
    <location>
        <begin position="281"/>
        <end position="325"/>
    </location>
</feature>
<keyword evidence="4" id="KW-1185">Reference proteome</keyword>
<organism evidence="3 4">
    <name type="scientific">Piptocephalis cylindrospora</name>
    <dbReference type="NCBI Taxonomy" id="1907219"/>
    <lineage>
        <taxon>Eukaryota</taxon>
        <taxon>Fungi</taxon>
        <taxon>Fungi incertae sedis</taxon>
        <taxon>Zoopagomycota</taxon>
        <taxon>Zoopagomycotina</taxon>
        <taxon>Zoopagomycetes</taxon>
        <taxon>Zoopagales</taxon>
        <taxon>Piptocephalidaceae</taxon>
        <taxon>Piptocephalis</taxon>
    </lineage>
</organism>
<feature type="region of interest" description="Disordered" evidence="2">
    <location>
        <begin position="79"/>
        <end position="110"/>
    </location>
</feature>
<dbReference type="AlphaFoldDB" id="A0A4P9Y1I8"/>
<dbReference type="OrthoDB" id="10562477at2759"/>
<feature type="compositionally biased region" description="Basic and acidic residues" evidence="2">
    <location>
        <begin position="296"/>
        <end position="315"/>
    </location>
</feature>
<protein>
    <submittedName>
        <fullName evidence="3">Uncharacterized protein</fullName>
    </submittedName>
</protein>
<evidence type="ECO:0000313" key="4">
    <source>
        <dbReference type="Proteomes" id="UP000267251"/>
    </source>
</evidence>
<gene>
    <name evidence="3" type="ORF">BJ684DRAFT_16859</name>
</gene>
<proteinExistence type="predicted"/>
<dbReference type="Proteomes" id="UP000267251">
    <property type="component" value="Unassembled WGS sequence"/>
</dbReference>
<evidence type="ECO:0000256" key="1">
    <source>
        <dbReference type="SAM" id="Coils"/>
    </source>
</evidence>
<accession>A0A4P9Y1I8</accession>
<evidence type="ECO:0000256" key="2">
    <source>
        <dbReference type="SAM" id="MobiDB-lite"/>
    </source>
</evidence>
<sequence length="462" mass="51442">MVPVWMMVTKNLPGSTNAYVHMRMRVTVNEGESGEWYGYECYVRGDDKDCMAEILLVFFPFIWDYIPLSAYLTFGQDANGEGRKKRDVRDGDKEMGEAEEQGSHGDQVRIGIGRYNPTPTATQGSEMVRALDEDDPKEMWMERGEVTTVSHASCTPNSWHEPSMGSRRQAQASTPPLPKRTSSLSSTLSHPIEGDDLGLEARTMPRVHVISDASLGYPGHAGRVDACDPSTPVVENDGIRTRSLGLEMGMEEWGTPYGKVSSEVPFSLSSDTLVASVTEWEGTDATDEGGCPRGSDSVKCDSSSDKEESTREDAKGTSSQGTSLSDLTSSQMIRYWMSQGDDEDEDDEDEDDEMDSQLVYRYWSSYQGSQGKLSTKQVVSRLSLEESYYAFQNERMTTELAHATRNLQALNRIYQAHEKHCLSLQHNGIPKAWERIRELEAILSTTTRGIHQRLMKPGSGTS</sequence>
<feature type="compositionally biased region" description="Polar residues" evidence="2">
    <location>
        <begin position="148"/>
        <end position="189"/>
    </location>
</feature>
<feature type="region of interest" description="Disordered" evidence="2">
    <location>
        <begin position="148"/>
        <end position="195"/>
    </location>
</feature>
<keyword evidence="1" id="KW-0175">Coiled coil</keyword>
<feature type="compositionally biased region" description="Basic and acidic residues" evidence="2">
    <location>
        <begin position="80"/>
        <end position="107"/>
    </location>
</feature>
<evidence type="ECO:0000313" key="3">
    <source>
        <dbReference type="EMBL" id="RKP12678.1"/>
    </source>
</evidence>
<dbReference type="EMBL" id="KZ988243">
    <property type="protein sequence ID" value="RKP12678.1"/>
    <property type="molecule type" value="Genomic_DNA"/>
</dbReference>
<feature type="coiled-coil region" evidence="1">
    <location>
        <begin position="393"/>
        <end position="420"/>
    </location>
</feature>
<feature type="compositionally biased region" description="Polar residues" evidence="2">
    <location>
        <begin position="316"/>
        <end position="325"/>
    </location>
</feature>
<reference evidence="4" key="1">
    <citation type="journal article" date="2018" name="Nat. Microbiol.">
        <title>Leveraging single-cell genomics to expand the fungal tree of life.</title>
        <authorList>
            <person name="Ahrendt S.R."/>
            <person name="Quandt C.A."/>
            <person name="Ciobanu D."/>
            <person name="Clum A."/>
            <person name="Salamov A."/>
            <person name="Andreopoulos B."/>
            <person name="Cheng J.F."/>
            <person name="Woyke T."/>
            <person name="Pelin A."/>
            <person name="Henrissat B."/>
            <person name="Reynolds N.K."/>
            <person name="Benny G.L."/>
            <person name="Smith M.E."/>
            <person name="James T.Y."/>
            <person name="Grigoriev I.V."/>
        </authorList>
    </citation>
    <scope>NUCLEOTIDE SEQUENCE [LARGE SCALE GENOMIC DNA]</scope>
</reference>